<dbReference type="InterPro" id="IPR049304">
    <property type="entry name" value="Gly_rich_dom"/>
</dbReference>
<dbReference type="AlphaFoldDB" id="A0A239IRG6"/>
<dbReference type="RefSeq" id="WP_245938976.1">
    <property type="nucleotide sequence ID" value="NZ_FZOF01000011.1"/>
</dbReference>
<protein>
    <recommendedName>
        <fullName evidence="2">Glycine-rich domain-containing protein</fullName>
    </recommendedName>
</protein>
<sequence length="202" mass="18623">MGPEGPPGPPGVTPGHGLVDFLDDGQFMPPAGVTSVFVQAWGAGGGGSGADGTLVNGSGGGAGGFAWCVLPVQPGTPVPVDIGAGGTGGAQLTNGQPGSLSTVNNGLGGLAIANGGAGGLFSSSGGMGGTASCSGQGTARQGADGARGGTTVPPGQGGRPAVDGVIQPAPSTAGIGGTGGTVSFMDPGVGQTGGPGYVVIWW</sequence>
<proteinExistence type="predicted"/>
<reference evidence="3 4" key="1">
    <citation type="submission" date="2017-06" db="EMBL/GenBank/DDBJ databases">
        <authorList>
            <person name="Kim H.J."/>
            <person name="Triplett B.A."/>
        </authorList>
    </citation>
    <scope>NUCLEOTIDE SEQUENCE [LARGE SCALE GENOMIC DNA]</scope>
    <source>
        <strain evidence="3 4">CGMCC 4.1858</strain>
    </source>
</reference>
<evidence type="ECO:0000313" key="3">
    <source>
        <dbReference type="EMBL" id="SNS95992.1"/>
    </source>
</evidence>
<dbReference type="Proteomes" id="UP000198280">
    <property type="component" value="Unassembled WGS sequence"/>
</dbReference>
<keyword evidence="4" id="KW-1185">Reference proteome</keyword>
<dbReference type="Pfam" id="PF21722">
    <property type="entry name" value="Gly_rich_2"/>
    <property type="match status" value="1"/>
</dbReference>
<evidence type="ECO:0000256" key="1">
    <source>
        <dbReference type="SAM" id="MobiDB-lite"/>
    </source>
</evidence>
<accession>A0A239IRG6</accession>
<dbReference type="EMBL" id="FZOF01000011">
    <property type="protein sequence ID" value="SNS95992.1"/>
    <property type="molecule type" value="Genomic_DNA"/>
</dbReference>
<feature type="domain" description="Glycine-rich" evidence="2">
    <location>
        <begin position="27"/>
        <end position="191"/>
    </location>
</feature>
<evidence type="ECO:0000313" key="4">
    <source>
        <dbReference type="Proteomes" id="UP000198280"/>
    </source>
</evidence>
<gene>
    <name evidence="3" type="ORF">SAMN05216252_11180</name>
</gene>
<name>A0A239IRG6_9ACTN</name>
<feature type="region of interest" description="Disordered" evidence="1">
    <location>
        <begin position="132"/>
        <end position="159"/>
    </location>
</feature>
<organism evidence="3 4">
    <name type="scientific">Actinacidiphila glaucinigra</name>
    <dbReference type="NCBI Taxonomy" id="235986"/>
    <lineage>
        <taxon>Bacteria</taxon>
        <taxon>Bacillati</taxon>
        <taxon>Actinomycetota</taxon>
        <taxon>Actinomycetes</taxon>
        <taxon>Kitasatosporales</taxon>
        <taxon>Streptomycetaceae</taxon>
        <taxon>Actinacidiphila</taxon>
    </lineage>
</organism>
<evidence type="ECO:0000259" key="2">
    <source>
        <dbReference type="Pfam" id="PF21722"/>
    </source>
</evidence>